<dbReference type="SUPFAM" id="SSF46689">
    <property type="entry name" value="Homeodomain-like"/>
    <property type="match status" value="2"/>
</dbReference>
<feature type="compositionally biased region" description="Basic and acidic residues" evidence="7">
    <location>
        <begin position="7"/>
        <end position="24"/>
    </location>
</feature>
<dbReference type="InterPro" id="IPR051000">
    <property type="entry name" value="Homeobox_DNA-bind_prot"/>
</dbReference>
<feature type="domain" description="Homeobox" evidence="8">
    <location>
        <begin position="31"/>
        <end position="91"/>
    </location>
</feature>
<evidence type="ECO:0000256" key="6">
    <source>
        <dbReference type="RuleBase" id="RU000682"/>
    </source>
</evidence>
<dbReference type="AlphaFoldDB" id="A0A1I7ZYT4"/>
<feature type="region of interest" description="Disordered" evidence="7">
    <location>
        <begin position="253"/>
        <end position="320"/>
    </location>
</feature>
<evidence type="ECO:0000256" key="4">
    <source>
        <dbReference type="ARBA" id="ARBA00023242"/>
    </source>
</evidence>
<feature type="compositionally biased region" description="Low complexity" evidence="7">
    <location>
        <begin position="302"/>
        <end position="320"/>
    </location>
</feature>
<reference evidence="10" key="1">
    <citation type="submission" date="2016-11" db="UniProtKB">
        <authorList>
            <consortium name="WormBaseParasite"/>
        </authorList>
    </citation>
    <scope>IDENTIFICATION</scope>
</reference>
<dbReference type="Pfam" id="PF00046">
    <property type="entry name" value="Homeodomain"/>
    <property type="match status" value="2"/>
</dbReference>
<dbReference type="PANTHER" id="PTHR24324:SF5">
    <property type="entry name" value="HEMATOPOIETICALLY-EXPRESSED HOMEOBOX PROTEIN HHEX"/>
    <property type="match status" value="1"/>
</dbReference>
<dbReference type="GO" id="GO:0000978">
    <property type="term" value="F:RNA polymerase II cis-regulatory region sequence-specific DNA binding"/>
    <property type="evidence" value="ECO:0007669"/>
    <property type="project" value="TreeGrafter"/>
</dbReference>
<evidence type="ECO:0000256" key="7">
    <source>
        <dbReference type="SAM" id="MobiDB-lite"/>
    </source>
</evidence>
<keyword evidence="9" id="KW-1185">Reference proteome</keyword>
<name>A0A1I7ZYT4_9BILA</name>
<protein>
    <submittedName>
        <fullName evidence="10">Homeobox domain-containing protein</fullName>
    </submittedName>
</protein>
<dbReference type="Gene3D" id="1.10.10.60">
    <property type="entry name" value="Homeodomain-like"/>
    <property type="match status" value="2"/>
</dbReference>
<keyword evidence="2 5" id="KW-0238">DNA-binding</keyword>
<dbReference type="InterPro" id="IPR009057">
    <property type="entry name" value="Homeodomain-like_sf"/>
</dbReference>
<evidence type="ECO:0000256" key="3">
    <source>
        <dbReference type="ARBA" id="ARBA00023155"/>
    </source>
</evidence>
<feature type="DNA-binding region" description="Homeobox" evidence="5">
    <location>
        <begin position="33"/>
        <end position="92"/>
    </location>
</feature>
<evidence type="ECO:0000256" key="5">
    <source>
        <dbReference type="PROSITE-ProRule" id="PRU00108"/>
    </source>
</evidence>
<evidence type="ECO:0000256" key="1">
    <source>
        <dbReference type="ARBA" id="ARBA00004123"/>
    </source>
</evidence>
<sequence>MSSETPQVKEEVVEAAKSGQELHQEGTSPSTVPRGHKRRYSDEQSQILEDFYEKKKTVNEQERKTLAGATSLSGQQISRWFENRRYKEKKARGGSVEQASTPPSTPLPDIGGFLERLLPVAGFQNTAELPTTVQSDKPSPSVGLLPQGLDIASTDNPLLQHLNQAFFIQMLLTLQQQAQRVQQVAPPTPAAGTEARRGKYTREQLRVLLEAFNNNQHPTSDERKQLADQLKMTRKQVSKWFQNRRHLSRVEAAGAANGQQQQPAPEEPNEGPTAPEEPNKEQPAPEEPNKEQPAAPEEPNKEQPSAPEEPAPVVEEQNVQ</sequence>
<feature type="DNA-binding region" description="Homeobox" evidence="5">
    <location>
        <begin position="193"/>
        <end position="252"/>
    </location>
</feature>
<keyword evidence="3 5" id="KW-0371">Homeobox</keyword>
<evidence type="ECO:0000259" key="8">
    <source>
        <dbReference type="PROSITE" id="PS50071"/>
    </source>
</evidence>
<dbReference type="WBParaSite" id="L893_g31118.t1">
    <property type="protein sequence ID" value="L893_g31118.t1"/>
    <property type="gene ID" value="L893_g31118"/>
</dbReference>
<feature type="domain" description="Homeobox" evidence="8">
    <location>
        <begin position="191"/>
        <end position="251"/>
    </location>
</feature>
<dbReference type="GO" id="GO:0006357">
    <property type="term" value="P:regulation of transcription by RNA polymerase II"/>
    <property type="evidence" value="ECO:0007669"/>
    <property type="project" value="TreeGrafter"/>
</dbReference>
<comment type="subcellular location">
    <subcellularLocation>
        <location evidence="1 5 6">Nucleus</location>
    </subcellularLocation>
</comment>
<dbReference type="PANTHER" id="PTHR24324">
    <property type="entry name" value="HOMEOBOX PROTEIN HHEX"/>
    <property type="match status" value="1"/>
</dbReference>
<accession>A0A1I7ZYT4</accession>
<evidence type="ECO:0000256" key="2">
    <source>
        <dbReference type="ARBA" id="ARBA00023125"/>
    </source>
</evidence>
<dbReference type="CDD" id="cd00086">
    <property type="entry name" value="homeodomain"/>
    <property type="match status" value="2"/>
</dbReference>
<feature type="region of interest" description="Disordered" evidence="7">
    <location>
        <begin position="88"/>
        <end position="108"/>
    </location>
</feature>
<dbReference type="GO" id="GO:0030154">
    <property type="term" value="P:cell differentiation"/>
    <property type="evidence" value="ECO:0007669"/>
    <property type="project" value="TreeGrafter"/>
</dbReference>
<proteinExistence type="predicted"/>
<dbReference type="GO" id="GO:0005634">
    <property type="term" value="C:nucleus"/>
    <property type="evidence" value="ECO:0007669"/>
    <property type="project" value="UniProtKB-SubCell"/>
</dbReference>
<organism evidence="9 10">
    <name type="scientific">Steinernema glaseri</name>
    <dbReference type="NCBI Taxonomy" id="37863"/>
    <lineage>
        <taxon>Eukaryota</taxon>
        <taxon>Metazoa</taxon>
        <taxon>Ecdysozoa</taxon>
        <taxon>Nematoda</taxon>
        <taxon>Chromadorea</taxon>
        <taxon>Rhabditida</taxon>
        <taxon>Tylenchina</taxon>
        <taxon>Panagrolaimomorpha</taxon>
        <taxon>Strongyloidoidea</taxon>
        <taxon>Steinernematidae</taxon>
        <taxon>Steinernema</taxon>
    </lineage>
</organism>
<evidence type="ECO:0000313" key="10">
    <source>
        <dbReference type="WBParaSite" id="L893_g31118.t1"/>
    </source>
</evidence>
<feature type="region of interest" description="Disordered" evidence="7">
    <location>
        <begin position="1"/>
        <end position="44"/>
    </location>
</feature>
<feature type="compositionally biased region" description="Low complexity" evidence="7">
    <location>
        <begin position="253"/>
        <end position="264"/>
    </location>
</feature>
<evidence type="ECO:0000313" key="9">
    <source>
        <dbReference type="Proteomes" id="UP000095287"/>
    </source>
</evidence>
<dbReference type="SMART" id="SM00389">
    <property type="entry name" value="HOX"/>
    <property type="match status" value="2"/>
</dbReference>
<dbReference type="PROSITE" id="PS50071">
    <property type="entry name" value="HOMEOBOX_2"/>
    <property type="match status" value="2"/>
</dbReference>
<dbReference type="Proteomes" id="UP000095287">
    <property type="component" value="Unplaced"/>
</dbReference>
<dbReference type="InterPro" id="IPR001356">
    <property type="entry name" value="HD"/>
</dbReference>
<keyword evidence="4 5" id="KW-0539">Nucleus</keyword>